<dbReference type="AlphaFoldDB" id="A0A7C4HDI8"/>
<reference evidence="2" key="1">
    <citation type="journal article" date="2020" name="mSystems">
        <title>Genome- and Community-Level Interaction Insights into Carbon Utilization and Element Cycling Functions of Hydrothermarchaeota in Hydrothermal Sediment.</title>
        <authorList>
            <person name="Zhou Z."/>
            <person name="Liu Y."/>
            <person name="Xu W."/>
            <person name="Pan J."/>
            <person name="Luo Z.H."/>
            <person name="Li M."/>
        </authorList>
    </citation>
    <scope>NUCLEOTIDE SEQUENCE [LARGE SCALE GENOMIC DNA]</scope>
    <source>
        <strain evidence="2">SpSt-642</strain>
    </source>
</reference>
<keyword evidence="1" id="KW-0812">Transmembrane</keyword>
<protein>
    <submittedName>
        <fullName evidence="2">Uncharacterized protein</fullName>
    </submittedName>
</protein>
<dbReference type="EMBL" id="DTBJ01000020">
    <property type="protein sequence ID" value="HGM58544.1"/>
    <property type="molecule type" value="Genomic_DNA"/>
</dbReference>
<comment type="caution">
    <text evidence="2">The sequence shown here is derived from an EMBL/GenBank/DDBJ whole genome shotgun (WGS) entry which is preliminary data.</text>
</comment>
<sequence>MKGQLPIIIAMILVSSIMLSSLYFITTINTGVFNRTISYENFEWILLDNELDKLTYIALKNASYYADRKFDSLCNETSPSFNLQYCLSEANREMNNRINWILNNWSMLKIIEGYIVEFKQIIGEYYVGKGYGYSRLNYTVIITNRNGELRVFNKKLVAYLYASIRATELDENLPNNLPPGQLKNIYLKLGKTNFTLTYIYNLTSFIVEDDIVMYYYISPREFDSITRKFRGRFLKGELSNLSYSFDTAYYIGRGENIAVSTLSVYIANLDESKLRDLMFALINLHRLVKQSSFTVAISIEGIFVRAILET</sequence>
<proteinExistence type="predicted"/>
<gene>
    <name evidence="2" type="ORF">ENU14_03010</name>
</gene>
<feature type="transmembrane region" description="Helical" evidence="1">
    <location>
        <begin position="7"/>
        <end position="25"/>
    </location>
</feature>
<evidence type="ECO:0000313" key="2">
    <source>
        <dbReference type="EMBL" id="HGM58544.1"/>
    </source>
</evidence>
<keyword evidence="1" id="KW-0472">Membrane</keyword>
<name>A0A7C4HDI8_STAMA</name>
<evidence type="ECO:0000256" key="1">
    <source>
        <dbReference type="SAM" id="Phobius"/>
    </source>
</evidence>
<accession>A0A7C4HDI8</accession>
<keyword evidence="1" id="KW-1133">Transmembrane helix</keyword>
<organism evidence="2">
    <name type="scientific">Staphylothermus marinus</name>
    <dbReference type="NCBI Taxonomy" id="2280"/>
    <lineage>
        <taxon>Archaea</taxon>
        <taxon>Thermoproteota</taxon>
        <taxon>Thermoprotei</taxon>
        <taxon>Desulfurococcales</taxon>
        <taxon>Desulfurococcaceae</taxon>
        <taxon>Staphylothermus</taxon>
    </lineage>
</organism>